<feature type="region of interest" description="Disordered" evidence="1">
    <location>
        <begin position="721"/>
        <end position="787"/>
    </location>
</feature>
<feature type="region of interest" description="Disordered" evidence="1">
    <location>
        <begin position="99"/>
        <end position="185"/>
    </location>
</feature>
<dbReference type="STRING" id="1284197.S8C0U1"/>
<proteinExistence type="predicted"/>
<dbReference type="Proteomes" id="UP000015100">
    <property type="component" value="Unassembled WGS sequence"/>
</dbReference>
<protein>
    <recommendedName>
        <fullName evidence="2">Ubiquitin-like domain-containing protein</fullName>
    </recommendedName>
</protein>
<feature type="compositionally biased region" description="Polar residues" evidence="1">
    <location>
        <begin position="251"/>
        <end position="261"/>
    </location>
</feature>
<feature type="region of interest" description="Disordered" evidence="1">
    <location>
        <begin position="239"/>
        <end position="270"/>
    </location>
</feature>
<dbReference type="InterPro" id="IPR029071">
    <property type="entry name" value="Ubiquitin-like_domsf"/>
</dbReference>
<accession>S8C0U1</accession>
<dbReference type="Pfam" id="PF00240">
    <property type="entry name" value="ubiquitin"/>
    <property type="match status" value="1"/>
</dbReference>
<evidence type="ECO:0000313" key="3">
    <source>
        <dbReference type="EMBL" id="EPS41257.1"/>
    </source>
</evidence>
<feature type="region of interest" description="Disordered" evidence="1">
    <location>
        <begin position="507"/>
        <end position="532"/>
    </location>
</feature>
<feature type="compositionally biased region" description="Low complexity" evidence="1">
    <location>
        <begin position="721"/>
        <end position="751"/>
    </location>
</feature>
<feature type="compositionally biased region" description="Low complexity" evidence="1">
    <location>
        <begin position="153"/>
        <end position="166"/>
    </location>
</feature>
<reference evidence="3 4" key="1">
    <citation type="journal article" date="2013" name="PLoS Genet.">
        <title>Genomic mechanisms accounting for the adaptation to parasitism in nematode-trapping fungi.</title>
        <authorList>
            <person name="Meerupati T."/>
            <person name="Andersson K.M."/>
            <person name="Friman E."/>
            <person name="Kumar D."/>
            <person name="Tunlid A."/>
            <person name="Ahren D."/>
        </authorList>
    </citation>
    <scope>NUCLEOTIDE SEQUENCE [LARGE SCALE GENOMIC DNA]</scope>
    <source>
        <strain evidence="3 4">CBS 200.50</strain>
    </source>
</reference>
<dbReference type="PROSITE" id="PS50053">
    <property type="entry name" value="UBIQUITIN_2"/>
    <property type="match status" value="1"/>
</dbReference>
<evidence type="ECO:0000313" key="4">
    <source>
        <dbReference type="Proteomes" id="UP000015100"/>
    </source>
</evidence>
<gene>
    <name evidence="3" type="ORF">H072_4867</name>
</gene>
<dbReference type="OrthoDB" id="21589at2759"/>
<evidence type="ECO:0000256" key="1">
    <source>
        <dbReference type="SAM" id="MobiDB-lite"/>
    </source>
</evidence>
<comment type="caution">
    <text evidence="3">The sequence shown here is derived from an EMBL/GenBank/DDBJ whole genome shotgun (WGS) entry which is preliminary data.</text>
</comment>
<evidence type="ECO:0000259" key="2">
    <source>
        <dbReference type="PROSITE" id="PS50053"/>
    </source>
</evidence>
<dbReference type="OMA" id="RDNIAEM"/>
<name>S8C0U1_DACHA</name>
<feature type="domain" description="Ubiquitin-like" evidence="2">
    <location>
        <begin position="17"/>
        <end position="83"/>
    </location>
</feature>
<feature type="region of interest" description="Disordered" evidence="1">
    <location>
        <begin position="291"/>
        <end position="344"/>
    </location>
</feature>
<feature type="compositionally biased region" description="Low complexity" evidence="1">
    <location>
        <begin position="106"/>
        <end position="115"/>
    </location>
</feature>
<dbReference type="Gene3D" id="3.10.20.90">
    <property type="entry name" value="Phosphatidylinositol 3-kinase Catalytic Subunit, Chain A, domain 1"/>
    <property type="match status" value="1"/>
</dbReference>
<dbReference type="HOGENOM" id="CLU_397409_0_0_1"/>
<feature type="compositionally biased region" description="Basic and acidic residues" evidence="1">
    <location>
        <begin position="759"/>
        <end position="770"/>
    </location>
</feature>
<dbReference type="SUPFAM" id="SSF54236">
    <property type="entry name" value="Ubiquitin-like"/>
    <property type="match status" value="1"/>
</dbReference>
<dbReference type="EMBL" id="AQGS01000254">
    <property type="protein sequence ID" value="EPS41257.1"/>
    <property type="molecule type" value="Genomic_DNA"/>
</dbReference>
<feature type="compositionally biased region" description="Pro residues" evidence="1">
    <location>
        <begin position="331"/>
        <end position="342"/>
    </location>
</feature>
<dbReference type="InterPro" id="IPR000626">
    <property type="entry name" value="Ubiquitin-like_dom"/>
</dbReference>
<keyword evidence="4" id="KW-1185">Reference proteome</keyword>
<dbReference type="AlphaFoldDB" id="S8C0U1"/>
<feature type="compositionally biased region" description="Low complexity" evidence="1">
    <location>
        <begin position="307"/>
        <end position="330"/>
    </location>
</feature>
<dbReference type="CDD" id="cd17039">
    <property type="entry name" value="Ubl_ubiquitin_like"/>
    <property type="match status" value="1"/>
</dbReference>
<feature type="compositionally biased region" description="Pro residues" evidence="1">
    <location>
        <begin position="167"/>
        <end position="181"/>
    </location>
</feature>
<feature type="compositionally biased region" description="Polar residues" evidence="1">
    <location>
        <begin position="121"/>
        <end position="139"/>
    </location>
</feature>
<organism evidence="3 4">
    <name type="scientific">Dactylellina haptotyla (strain CBS 200.50)</name>
    <name type="common">Nematode-trapping fungus</name>
    <name type="synonym">Monacrosporium haptotylum</name>
    <dbReference type="NCBI Taxonomy" id="1284197"/>
    <lineage>
        <taxon>Eukaryota</taxon>
        <taxon>Fungi</taxon>
        <taxon>Dikarya</taxon>
        <taxon>Ascomycota</taxon>
        <taxon>Pezizomycotina</taxon>
        <taxon>Orbiliomycetes</taxon>
        <taxon>Orbiliales</taxon>
        <taxon>Orbiliaceae</taxon>
        <taxon>Dactylellina</taxon>
    </lineage>
</organism>
<sequence>MASTSPATAAPSQPGTKSVMIKVMNPGVKEPQLISRVAALTSTVRDLKEDIRSATSAQSDPDPHRLRLIYQGKQLTDDMVLGQVFQNSSEDPIHLHLVVRPNPESTTTTTTTTTTAPARSIFSSLPGSSSNTPRTATPNQTTSHPPSVPPSQPSVSSTTTPQIPATGPIPPPGPHELPPAEPVYITGLPPNTHIISYNRQVVVTTHGQIFRRPGAPPPEPAVPGVPNANAVNVTLNTLDGELRPVDPPTPNQASTTPSSANGPPGFRSADPQVIIRTNQGPVVHTQTHTFRFTRSQPTPGSTPQPGLPQTGLPQPGATQPGFPQPGFHQPGFPPTGFPPGFPPGFHQPAFANAYSTAHSFGLPRLGNMPMASFPGPMPASNPQPQYYLLQGPEGQSSLLLSSNPASSPNPWAFQPPRISPLAPTGTHLSPPPGLNLNDASSVTVPDGDGNRQADFLQREAALRAEIEEMHQRNVQRMALLDENRRQILRMQAQAQAQQVLTHRNVPQPQAEAAAAAARGPVPRPQNHPLLPQGPINRAMDMMLWAIGGGNPNAPAPTAQLIEEALRWFFDNIWLALKLAFAVYLLGGGRDFRRDALLWGAATVIFIWQSGIFDVWLRPLMRQINEWIPDPNRPPPAQAPGQPAPAPQVGIPNVQEAANRWIQQHRGRQGGGILDTIQNSVSIFLASLVPGLGERIGNARAAEIERQRRAIEDAQAAAQAAQGEVAEGAAAAPAEGVAQPPAEQPAQAPGPQNEDVVNAARDHFGDERARELFGPQANGEEPQAMFGF</sequence>
<reference evidence="4" key="2">
    <citation type="submission" date="2013-04" db="EMBL/GenBank/DDBJ databases">
        <title>Genomic mechanisms accounting for the adaptation to parasitism in nematode-trapping fungi.</title>
        <authorList>
            <person name="Ahren D.G."/>
        </authorList>
    </citation>
    <scope>NUCLEOTIDE SEQUENCE [LARGE SCALE GENOMIC DNA]</scope>
    <source>
        <strain evidence="4">CBS 200.50</strain>
    </source>
</reference>